<keyword evidence="1" id="KW-0472">Membrane</keyword>
<dbReference type="AlphaFoldDB" id="A0A078B1Q4"/>
<dbReference type="InParanoid" id="A0A078B1Q4"/>
<evidence type="ECO:0000313" key="2">
    <source>
        <dbReference type="EMBL" id="CDW87203.1"/>
    </source>
</evidence>
<dbReference type="EMBL" id="CCKQ01015392">
    <property type="protein sequence ID" value="CDW87203.1"/>
    <property type="molecule type" value="Genomic_DNA"/>
</dbReference>
<dbReference type="OrthoDB" id="10423696at2759"/>
<feature type="transmembrane region" description="Helical" evidence="1">
    <location>
        <begin position="161"/>
        <end position="179"/>
    </location>
</feature>
<keyword evidence="3" id="KW-1185">Reference proteome</keyword>
<reference evidence="2 3" key="1">
    <citation type="submission" date="2014-06" db="EMBL/GenBank/DDBJ databases">
        <authorList>
            <person name="Swart Estienne"/>
        </authorList>
    </citation>
    <scope>NUCLEOTIDE SEQUENCE [LARGE SCALE GENOMIC DNA]</scope>
    <source>
        <strain evidence="2 3">130c</strain>
    </source>
</reference>
<evidence type="ECO:0000256" key="1">
    <source>
        <dbReference type="SAM" id="Phobius"/>
    </source>
</evidence>
<accession>A0A078B1Q4</accession>
<organism evidence="2 3">
    <name type="scientific">Stylonychia lemnae</name>
    <name type="common">Ciliate</name>
    <dbReference type="NCBI Taxonomy" id="5949"/>
    <lineage>
        <taxon>Eukaryota</taxon>
        <taxon>Sar</taxon>
        <taxon>Alveolata</taxon>
        <taxon>Ciliophora</taxon>
        <taxon>Intramacronucleata</taxon>
        <taxon>Spirotrichea</taxon>
        <taxon>Stichotrichia</taxon>
        <taxon>Sporadotrichida</taxon>
        <taxon>Oxytrichidae</taxon>
        <taxon>Stylonychinae</taxon>
        <taxon>Stylonychia</taxon>
    </lineage>
</organism>
<evidence type="ECO:0000313" key="3">
    <source>
        <dbReference type="Proteomes" id="UP000039865"/>
    </source>
</evidence>
<keyword evidence="1" id="KW-1133">Transmembrane helix</keyword>
<dbReference type="Proteomes" id="UP000039865">
    <property type="component" value="Unassembled WGS sequence"/>
</dbReference>
<feature type="transmembrane region" description="Helical" evidence="1">
    <location>
        <begin position="54"/>
        <end position="75"/>
    </location>
</feature>
<gene>
    <name evidence="2" type="primary">Contig14997.g15984</name>
    <name evidence="2" type="ORF">STYLEM_16306</name>
</gene>
<keyword evidence="1" id="KW-0812">Transmembrane</keyword>
<proteinExistence type="predicted"/>
<protein>
    <recommendedName>
        <fullName evidence="4">Mitochondrial import inner membrane translocase subunit TIM22</fullName>
    </recommendedName>
</protein>
<sequence length="185" mass="20700">MDKSKYQEIDKMFSQSSISRYTGFHDYRNIFLEPQFNLQDPFTEKMLKETALKLFAKVALITVASAGFGVAMGLIMSSFETNNAQIVDNTRSTRSQLKQHFHGYGRFLKRQALHFSKFGLYISLLELPIEIIMGRVNTPGIFFSGGMAAVLCNPRGSVSSMFSTFMGSGAFIGLIGLYMNKGNDK</sequence>
<evidence type="ECO:0008006" key="4">
    <source>
        <dbReference type="Google" id="ProtNLM"/>
    </source>
</evidence>
<name>A0A078B1Q4_STYLE</name>